<reference evidence="1" key="1">
    <citation type="submission" date="2021-06" db="EMBL/GenBank/DDBJ databases">
        <authorList>
            <person name="Kallberg Y."/>
            <person name="Tangrot J."/>
            <person name="Rosling A."/>
        </authorList>
    </citation>
    <scope>NUCLEOTIDE SEQUENCE</scope>
    <source>
        <strain evidence="1">IL203A</strain>
    </source>
</reference>
<dbReference type="EMBL" id="CAJVPU010003511">
    <property type="protein sequence ID" value="CAG8519133.1"/>
    <property type="molecule type" value="Genomic_DNA"/>
</dbReference>
<comment type="caution">
    <text evidence="1">The sequence shown here is derived from an EMBL/GenBank/DDBJ whole genome shotgun (WGS) entry which is preliminary data.</text>
</comment>
<accession>A0ACA9LCE7</accession>
<feature type="non-terminal residue" evidence="1">
    <location>
        <position position="1"/>
    </location>
</feature>
<gene>
    <name evidence="1" type="ORF">DHETER_LOCUS3828</name>
</gene>
<sequence length="51" mass="5905">TFTFLFDNPDDDIIEFLVEDTINFVAFIENNENPPFNQFPISIGVKLVIKI</sequence>
<name>A0ACA9LCE7_9GLOM</name>
<dbReference type="Proteomes" id="UP000789702">
    <property type="component" value="Unassembled WGS sequence"/>
</dbReference>
<evidence type="ECO:0000313" key="1">
    <source>
        <dbReference type="EMBL" id="CAG8519133.1"/>
    </source>
</evidence>
<organism evidence="1 2">
    <name type="scientific">Dentiscutata heterogama</name>
    <dbReference type="NCBI Taxonomy" id="1316150"/>
    <lineage>
        <taxon>Eukaryota</taxon>
        <taxon>Fungi</taxon>
        <taxon>Fungi incertae sedis</taxon>
        <taxon>Mucoromycota</taxon>
        <taxon>Glomeromycotina</taxon>
        <taxon>Glomeromycetes</taxon>
        <taxon>Diversisporales</taxon>
        <taxon>Gigasporaceae</taxon>
        <taxon>Dentiscutata</taxon>
    </lineage>
</organism>
<protein>
    <submittedName>
        <fullName evidence="1">3110_t:CDS:1</fullName>
    </submittedName>
</protein>
<evidence type="ECO:0000313" key="2">
    <source>
        <dbReference type="Proteomes" id="UP000789702"/>
    </source>
</evidence>
<keyword evidence="2" id="KW-1185">Reference proteome</keyword>
<proteinExistence type="predicted"/>